<dbReference type="PANTHER" id="PTHR12411">
    <property type="entry name" value="CYSTEINE PROTEASE FAMILY C1-RELATED"/>
    <property type="match status" value="1"/>
</dbReference>
<dbReference type="InterPro" id="IPR018247">
    <property type="entry name" value="EF_Hand_1_Ca_BS"/>
</dbReference>
<dbReference type="Pfam" id="PF00112">
    <property type="entry name" value="Peptidase_C1"/>
    <property type="match status" value="1"/>
</dbReference>
<dbReference type="EMBL" id="CP009519">
    <property type="protein sequence ID" value="AKB42279.1"/>
    <property type="molecule type" value="Genomic_DNA"/>
</dbReference>
<dbReference type="KEGG" id="mvc:MSVAZ_0010"/>
<dbReference type="InterPro" id="IPR000668">
    <property type="entry name" value="Peptidase_C1A_C"/>
</dbReference>
<name>A0A0E3Q280_9EURY</name>
<feature type="region of interest" description="Disordered" evidence="2">
    <location>
        <begin position="456"/>
        <end position="476"/>
    </location>
</feature>
<dbReference type="InterPro" id="IPR040528">
    <property type="entry name" value="Lectin-like"/>
</dbReference>
<dbReference type="SUPFAM" id="SSF54001">
    <property type="entry name" value="Cysteine proteinases"/>
    <property type="match status" value="1"/>
</dbReference>
<proteinExistence type="inferred from homology"/>
<feature type="compositionally biased region" description="Polar residues" evidence="2">
    <location>
        <begin position="463"/>
        <end position="476"/>
    </location>
</feature>
<dbReference type="PROSITE" id="PS00139">
    <property type="entry name" value="THIOL_PROTEASE_CYS"/>
    <property type="match status" value="1"/>
</dbReference>
<accession>A0A0E3Q280</accession>
<dbReference type="PATRIC" id="fig|1434123.4.peg.4309"/>
<dbReference type="AlphaFoldDB" id="A0A0E3Q280"/>
<dbReference type="RefSeq" id="WP_048116474.1">
    <property type="nucleotide sequence ID" value="NZ_CP009519.1"/>
</dbReference>
<evidence type="ECO:0000313" key="4">
    <source>
        <dbReference type="EMBL" id="AKB42279.1"/>
    </source>
</evidence>
<dbReference type="PROSITE" id="PS00639">
    <property type="entry name" value="THIOL_PROTEASE_HIS"/>
    <property type="match status" value="1"/>
</dbReference>
<comment type="similarity">
    <text evidence="1">Belongs to the peptidase C1 family.</text>
</comment>
<dbReference type="GO" id="GO:0008234">
    <property type="term" value="F:cysteine-type peptidase activity"/>
    <property type="evidence" value="ECO:0007669"/>
    <property type="project" value="InterPro"/>
</dbReference>
<dbReference type="InterPro" id="IPR038765">
    <property type="entry name" value="Papain-like_cys_pep_sf"/>
</dbReference>
<organism evidence="4 5">
    <name type="scientific">Methanosarcina vacuolata Z-761</name>
    <dbReference type="NCBI Taxonomy" id="1434123"/>
    <lineage>
        <taxon>Archaea</taxon>
        <taxon>Methanobacteriati</taxon>
        <taxon>Methanobacteriota</taxon>
        <taxon>Stenosarchaea group</taxon>
        <taxon>Methanomicrobia</taxon>
        <taxon>Methanosarcinales</taxon>
        <taxon>Methanosarcinaceae</taxon>
        <taxon>Methanosarcina</taxon>
    </lineage>
</organism>
<dbReference type="InterPro" id="IPR013128">
    <property type="entry name" value="Peptidase_C1A"/>
</dbReference>
<dbReference type="InterPro" id="IPR000169">
    <property type="entry name" value="Pept_cys_AS"/>
</dbReference>
<dbReference type="GeneID" id="24808352"/>
<dbReference type="Gene3D" id="3.90.70.10">
    <property type="entry name" value="Cysteine proteinases"/>
    <property type="match status" value="1"/>
</dbReference>
<sequence length="575" mass="63622">MRQISIQKTIELLGKKSIVFSGLLVLVLVVSSSVAIADTEVLENNEETVPSLAPVNPDFVIYQQDKIFSQSEFALDGNKTGFIPPTVDLSHLRSIPAVSGPFSSNYDLRALNRVTSVKNQNNSGVCWAFATYGSLESYLMPEENWNFSENNMKNLLSSAYPEGFDRNANEGGNHLESTAYLVRWSGPVDENDDPYDPDSNVSPQDLSLQKHVQNVLFLPNRQGSLNNDGIKWAVQNYGAVYTSMYYNDTFYSPATASYYYNNTSLTNHAVAIVGWNDSFDKSKFSEAPPGDGAFIVRNSWGADWGENGYFYVSYYDSKIGCYNSVFMAESPDNYELIYQYDPLGWTNSLGYTVDNTTAWGANIFTAKSDELLKAVSFYTTDSGCNYEIYIYTNPVSGPINQTGPVFSENGSTSVAGYHTIPLDSDIRLTAGQNFSVVLNLTNIEYGYPIAIEEPLSGDDGDSSKATANSGESFISSSGETWEDITTDFPNTNVCIKAFTDPYVPVFPGYTNPPTDPDNNGLYEDINGNGGVDFDDVVAYYANMNWIKENATVALFDYNNNNIIDFDDVVKLYNIL</sequence>
<dbReference type="InterPro" id="IPR025660">
    <property type="entry name" value="Pept_his_AS"/>
</dbReference>
<evidence type="ECO:0000259" key="3">
    <source>
        <dbReference type="SMART" id="SM00645"/>
    </source>
</evidence>
<protein>
    <submittedName>
        <fullName evidence="4">Surface layer protein B</fullName>
    </submittedName>
</protein>
<geneLocation type="plasmid" evidence="4 5">
    <name>unnamed</name>
</geneLocation>
<dbReference type="HOGENOM" id="CLU_021680_0_0_2"/>
<evidence type="ECO:0000256" key="2">
    <source>
        <dbReference type="SAM" id="MobiDB-lite"/>
    </source>
</evidence>
<reference evidence="4 5" key="1">
    <citation type="submission" date="2014-07" db="EMBL/GenBank/DDBJ databases">
        <title>Methanogenic archaea and the global carbon cycle.</title>
        <authorList>
            <person name="Henriksen J.R."/>
            <person name="Luke J."/>
            <person name="Reinhart S."/>
            <person name="Benedict M.N."/>
            <person name="Youngblut N.D."/>
            <person name="Metcalf M.E."/>
            <person name="Whitaker R.J."/>
            <person name="Metcalf W.W."/>
        </authorList>
    </citation>
    <scope>NUCLEOTIDE SEQUENCE [LARGE SCALE GENOMIC DNA]</scope>
    <source>
        <strain evidence="4 5">Z-761</strain>
        <plasmid evidence="4 5">unnamed</plasmid>
    </source>
</reference>
<evidence type="ECO:0000313" key="5">
    <source>
        <dbReference type="Proteomes" id="UP000033096"/>
    </source>
</evidence>
<dbReference type="Proteomes" id="UP000033096">
    <property type="component" value="Plasmid unnamed"/>
</dbReference>
<keyword evidence="4" id="KW-0614">Plasmid</keyword>
<feature type="domain" description="Peptidase C1A papain C-terminal" evidence="3">
    <location>
        <begin position="102"/>
        <end position="327"/>
    </location>
</feature>
<evidence type="ECO:0000256" key="1">
    <source>
        <dbReference type="ARBA" id="ARBA00008455"/>
    </source>
</evidence>
<keyword evidence="5" id="KW-1185">Reference proteome</keyword>
<dbReference type="SMART" id="SM00645">
    <property type="entry name" value="Pept_C1"/>
    <property type="match status" value="1"/>
</dbReference>
<dbReference type="CDD" id="cd02619">
    <property type="entry name" value="Peptidase_C1"/>
    <property type="match status" value="1"/>
</dbReference>
<dbReference type="Pfam" id="PF18560">
    <property type="entry name" value="Lectin_like"/>
    <property type="match status" value="1"/>
</dbReference>
<dbReference type="PROSITE" id="PS00018">
    <property type="entry name" value="EF_HAND_1"/>
    <property type="match status" value="1"/>
</dbReference>
<gene>
    <name evidence="4" type="ORF">MSVAZ_0010</name>
</gene>
<dbReference type="GO" id="GO:0006508">
    <property type="term" value="P:proteolysis"/>
    <property type="evidence" value="ECO:0007669"/>
    <property type="project" value="InterPro"/>
</dbReference>